<gene>
    <name evidence="1" type="ORF">GCM10010315_31990</name>
</gene>
<dbReference type="Proteomes" id="UP001500886">
    <property type="component" value="Unassembled WGS sequence"/>
</dbReference>
<keyword evidence="2" id="KW-1185">Reference proteome</keyword>
<dbReference type="EMBL" id="BAAASL010000010">
    <property type="protein sequence ID" value="GAA2717764.1"/>
    <property type="molecule type" value="Genomic_DNA"/>
</dbReference>
<name>A0ABP6G6I3_9ACTN</name>
<reference evidence="2" key="1">
    <citation type="journal article" date="2019" name="Int. J. Syst. Evol. Microbiol.">
        <title>The Global Catalogue of Microorganisms (GCM) 10K type strain sequencing project: providing services to taxonomists for standard genome sequencing and annotation.</title>
        <authorList>
            <consortium name="The Broad Institute Genomics Platform"/>
            <consortium name="The Broad Institute Genome Sequencing Center for Infectious Disease"/>
            <person name="Wu L."/>
            <person name="Ma J."/>
        </authorList>
    </citation>
    <scope>NUCLEOTIDE SEQUENCE [LARGE SCALE GENOMIC DNA]</scope>
    <source>
        <strain evidence="2">JCM 4542</strain>
    </source>
</reference>
<evidence type="ECO:0000313" key="2">
    <source>
        <dbReference type="Proteomes" id="UP001500886"/>
    </source>
</evidence>
<protein>
    <submittedName>
        <fullName evidence="1">Uncharacterized protein</fullName>
    </submittedName>
</protein>
<proteinExistence type="predicted"/>
<accession>A0ABP6G6I3</accession>
<comment type="caution">
    <text evidence="1">The sequence shown here is derived from an EMBL/GenBank/DDBJ whole genome shotgun (WGS) entry which is preliminary data.</text>
</comment>
<sequence length="80" mass="8678">MESACPEHVVVRRGHHIEHLGSLERVRSPDRVNEPEAIGSLAPYGTGILASAQARRWGASFPPIGLIRPRGTPDDTLTTL</sequence>
<organism evidence="1 2">
    <name type="scientific">Streptomyces luteosporeus</name>
    <dbReference type="NCBI Taxonomy" id="173856"/>
    <lineage>
        <taxon>Bacteria</taxon>
        <taxon>Bacillati</taxon>
        <taxon>Actinomycetota</taxon>
        <taxon>Actinomycetes</taxon>
        <taxon>Kitasatosporales</taxon>
        <taxon>Streptomycetaceae</taxon>
        <taxon>Streptomyces</taxon>
    </lineage>
</organism>
<evidence type="ECO:0000313" key="1">
    <source>
        <dbReference type="EMBL" id="GAA2717764.1"/>
    </source>
</evidence>